<keyword evidence="1" id="KW-0732">Signal</keyword>
<keyword evidence="4" id="KW-1185">Reference proteome</keyword>
<accession>A0ABW3GLK3</accession>
<proteinExistence type="predicted"/>
<protein>
    <submittedName>
        <fullName evidence="3">DUF2147 domain-containing protein</fullName>
    </submittedName>
</protein>
<sequence length="148" mass="16158">MMASPKKLLVAVLMMLPMALQAADLSGLWQTTDDKTGKPRSLVRIAESGGEYHAVVEKGLLATDTGDAVCDKCTDERRGQKIIGMTIAKHLKAGSKPHVYENGEILDPENGKTYQCKMTLSPNGNELEVRGFIGISLIGRSQTWKRVE</sequence>
<dbReference type="EMBL" id="JBHTJW010000002">
    <property type="protein sequence ID" value="MFD0929502.1"/>
    <property type="molecule type" value="Genomic_DNA"/>
</dbReference>
<comment type="caution">
    <text evidence="3">The sequence shown here is derived from an EMBL/GenBank/DDBJ whole genome shotgun (WGS) entry which is preliminary data.</text>
</comment>
<reference evidence="4" key="1">
    <citation type="journal article" date="2019" name="Int. J. Syst. Evol. Microbiol.">
        <title>The Global Catalogue of Microorganisms (GCM) 10K type strain sequencing project: providing services to taxonomists for standard genome sequencing and annotation.</title>
        <authorList>
            <consortium name="The Broad Institute Genomics Platform"/>
            <consortium name="The Broad Institute Genome Sequencing Center for Infectious Disease"/>
            <person name="Wu L."/>
            <person name="Ma J."/>
        </authorList>
    </citation>
    <scope>NUCLEOTIDE SEQUENCE [LARGE SCALE GENOMIC DNA]</scope>
    <source>
        <strain evidence="4">CCUG 59685</strain>
    </source>
</reference>
<dbReference type="PANTHER" id="PTHR36919:SF3">
    <property type="entry name" value="BLL5882 PROTEIN"/>
    <property type="match status" value="1"/>
</dbReference>
<feature type="domain" description="DUF2147" evidence="2">
    <location>
        <begin position="27"/>
        <end position="146"/>
    </location>
</feature>
<evidence type="ECO:0000256" key="1">
    <source>
        <dbReference type="SAM" id="SignalP"/>
    </source>
</evidence>
<dbReference type="Proteomes" id="UP001597106">
    <property type="component" value="Unassembled WGS sequence"/>
</dbReference>
<feature type="signal peptide" evidence="1">
    <location>
        <begin position="1"/>
        <end position="22"/>
    </location>
</feature>
<organism evidence="3 4">
    <name type="scientific">Methylophilus glucosoxydans</name>
    <dbReference type="NCBI Taxonomy" id="752553"/>
    <lineage>
        <taxon>Bacteria</taxon>
        <taxon>Pseudomonadati</taxon>
        <taxon>Pseudomonadota</taxon>
        <taxon>Betaproteobacteria</taxon>
        <taxon>Nitrosomonadales</taxon>
        <taxon>Methylophilaceae</taxon>
        <taxon>Methylophilus</taxon>
    </lineage>
</organism>
<evidence type="ECO:0000259" key="2">
    <source>
        <dbReference type="Pfam" id="PF09917"/>
    </source>
</evidence>
<gene>
    <name evidence="3" type="ORF">ACFQ1T_06885</name>
</gene>
<dbReference type="Gene3D" id="2.40.128.520">
    <property type="match status" value="1"/>
</dbReference>
<evidence type="ECO:0000313" key="3">
    <source>
        <dbReference type="EMBL" id="MFD0929502.1"/>
    </source>
</evidence>
<dbReference type="PANTHER" id="PTHR36919">
    <property type="entry name" value="BLR1215 PROTEIN"/>
    <property type="match status" value="1"/>
</dbReference>
<feature type="chain" id="PRO_5045143140" evidence="1">
    <location>
        <begin position="23"/>
        <end position="148"/>
    </location>
</feature>
<evidence type="ECO:0000313" key="4">
    <source>
        <dbReference type="Proteomes" id="UP001597106"/>
    </source>
</evidence>
<dbReference type="Pfam" id="PF09917">
    <property type="entry name" value="DUF2147"/>
    <property type="match status" value="1"/>
</dbReference>
<name>A0ABW3GLK3_9PROT</name>
<dbReference type="InterPro" id="IPR019223">
    <property type="entry name" value="DUF2147"/>
</dbReference>